<evidence type="ECO:0000259" key="5">
    <source>
        <dbReference type="Pfam" id="PF14508"/>
    </source>
</evidence>
<evidence type="ECO:0000259" key="6">
    <source>
        <dbReference type="Pfam" id="PF14509"/>
    </source>
</evidence>
<dbReference type="Pfam" id="PF14508">
    <property type="entry name" value="GH97_N"/>
    <property type="match status" value="1"/>
</dbReference>
<name>A0A5B8UIE7_9BACT</name>
<dbReference type="KEGG" id="fgg:FSB75_10495"/>
<feature type="domain" description="Glycosyl-hydrolase 97 catalytic" evidence="4">
    <location>
        <begin position="281"/>
        <end position="430"/>
    </location>
</feature>
<dbReference type="InterPro" id="IPR019563">
    <property type="entry name" value="GH97_catalytic"/>
</dbReference>
<dbReference type="PANTHER" id="PTHR35803">
    <property type="entry name" value="GLUCAN 1,4-ALPHA-GLUCOSIDASE SUSB-RELATED"/>
    <property type="match status" value="1"/>
</dbReference>
<dbReference type="PANTHER" id="PTHR35803:SF3">
    <property type="entry name" value="ALPHA-GLUCOSIDASE"/>
    <property type="match status" value="1"/>
</dbReference>
<organism evidence="7 8">
    <name type="scientific">Flavisolibacter ginsenosidimutans</name>
    <dbReference type="NCBI Taxonomy" id="661481"/>
    <lineage>
        <taxon>Bacteria</taxon>
        <taxon>Pseudomonadati</taxon>
        <taxon>Bacteroidota</taxon>
        <taxon>Chitinophagia</taxon>
        <taxon>Chitinophagales</taxon>
        <taxon>Chitinophagaceae</taxon>
        <taxon>Flavisolibacter</taxon>
    </lineage>
</organism>
<dbReference type="RefSeq" id="WP_146786745.1">
    <property type="nucleotide sequence ID" value="NZ_BAABIO010000001.1"/>
</dbReference>
<comment type="cofactor">
    <cofactor evidence="1">
        <name>Ca(2+)</name>
        <dbReference type="ChEBI" id="CHEBI:29108"/>
    </cofactor>
</comment>
<dbReference type="InterPro" id="IPR029483">
    <property type="entry name" value="GH97_C"/>
</dbReference>
<comment type="subunit">
    <text evidence="2">Monomer.</text>
</comment>
<evidence type="ECO:0000256" key="2">
    <source>
        <dbReference type="ARBA" id="ARBA00011245"/>
    </source>
</evidence>
<dbReference type="OrthoDB" id="57532at2"/>
<protein>
    <submittedName>
        <fullName evidence="7">Glycoside hydrolase family 97 protein</fullName>
    </submittedName>
</protein>
<dbReference type="SUPFAM" id="SSF51445">
    <property type="entry name" value="(Trans)glycosidases"/>
    <property type="match status" value="1"/>
</dbReference>
<dbReference type="Pfam" id="PF10566">
    <property type="entry name" value="Glyco_hydro_97"/>
    <property type="match status" value="1"/>
</dbReference>
<dbReference type="GO" id="GO:0030246">
    <property type="term" value="F:carbohydrate binding"/>
    <property type="evidence" value="ECO:0007669"/>
    <property type="project" value="InterPro"/>
</dbReference>
<dbReference type="Proteomes" id="UP000321204">
    <property type="component" value="Chromosome"/>
</dbReference>
<evidence type="ECO:0000256" key="1">
    <source>
        <dbReference type="ARBA" id="ARBA00001913"/>
    </source>
</evidence>
<feature type="domain" description="Glycosyl-hydrolase 97 N-terminal" evidence="5">
    <location>
        <begin position="26"/>
        <end position="261"/>
    </location>
</feature>
<keyword evidence="7" id="KW-0378">Hydrolase</keyword>
<gene>
    <name evidence="7" type="ORF">FSB75_10495</name>
</gene>
<keyword evidence="8" id="KW-1185">Reference proteome</keyword>
<dbReference type="Gene3D" id="3.20.20.70">
    <property type="entry name" value="Aldolase class I"/>
    <property type="match status" value="1"/>
</dbReference>
<dbReference type="InterPro" id="IPR029486">
    <property type="entry name" value="GH97_N"/>
</dbReference>
<feature type="domain" description="Glycosyl-hydrolase 97 C-terminal oligomerisation" evidence="6">
    <location>
        <begin position="523"/>
        <end position="618"/>
    </location>
</feature>
<dbReference type="InterPro" id="IPR014718">
    <property type="entry name" value="GH-type_carb-bd"/>
</dbReference>
<dbReference type="InterPro" id="IPR013785">
    <property type="entry name" value="Aldolase_TIM"/>
</dbReference>
<accession>A0A5B8UIE7</accession>
<dbReference type="AlphaFoldDB" id="A0A5B8UIE7"/>
<proteinExistence type="predicted"/>
<dbReference type="InterPro" id="IPR017853">
    <property type="entry name" value="GH"/>
</dbReference>
<dbReference type="Pfam" id="PF14509">
    <property type="entry name" value="GH97_C"/>
    <property type="match status" value="1"/>
</dbReference>
<dbReference type="Gene3D" id="2.70.98.10">
    <property type="match status" value="1"/>
</dbReference>
<evidence type="ECO:0000256" key="3">
    <source>
        <dbReference type="ARBA" id="ARBA00022837"/>
    </source>
</evidence>
<sequence length="621" mass="70063">MEKLIGCFIACCFFFAEKSSGQIKTLKSPDGSIALKLQTGNSVDEPLAYQLFCGDKSVINAGKLKLNTGNTLKLQLQKAHLTKVRSQWKTVYGERKFIPENYNQLKLLFDSDEDSRLRLTLLLRVYNEGFAYQYTLHQKGEIVLKNESSAFGLPDNATAWVSSTAQGILTEKKIRDIKDVAERPLTIRLTDSLYLALGEAGLVDFARMKFTSDNAGGLLTKLDGETKALKELRSPWRYVLVGNSPADLLQKNYLLLNLNVPNQMEDTKWIQPGKVLREVTLTTTGAYRTIDFAAAHNIRYILFDAGWYGREDHDTSDASRVSLDPLRSKGPLDLHDVIRYGNAKGVGVILYVNRRALEKQLDSLLPLYRSWGVKGLKFGFVQVGSQRWTSWLHEAIRKCAQYHMIVDVHDEYRPTGYSRTYPNLLTQEGIRGDEESPFTEHSITSLFTRMIAGAADNTNCYFTSRVDKMGSHTAQMAKAVCIYSPLQFLYWYDHPKFETTTGAKDGEILEVPELNWYTTLPTTWDETRVLDGDMQDFATIARKKGSQWFVGSLNGTKPRVVQLPLQFLDKGKKYVATIYSHDTSLQTATHVRIKTMNVDAGSTLRLPIGSRDGIAVHIMPE</sequence>
<dbReference type="GO" id="GO:0016787">
    <property type="term" value="F:hydrolase activity"/>
    <property type="evidence" value="ECO:0007669"/>
    <property type="project" value="UniProtKB-KW"/>
</dbReference>
<evidence type="ECO:0000313" key="7">
    <source>
        <dbReference type="EMBL" id="QEC56303.1"/>
    </source>
</evidence>
<dbReference type="EMBL" id="CP042433">
    <property type="protein sequence ID" value="QEC56303.1"/>
    <property type="molecule type" value="Genomic_DNA"/>
</dbReference>
<evidence type="ECO:0000313" key="8">
    <source>
        <dbReference type="Proteomes" id="UP000321204"/>
    </source>
</evidence>
<evidence type="ECO:0000259" key="4">
    <source>
        <dbReference type="Pfam" id="PF10566"/>
    </source>
</evidence>
<reference evidence="7 8" key="1">
    <citation type="journal article" date="2015" name="Int. J. Syst. Evol. Microbiol.">
        <title>Flavisolibacter ginsenosidimutans sp. nov., with ginsenoside-converting activity isolated from soil used for cultivating ginseng.</title>
        <authorList>
            <person name="Zhao Y."/>
            <person name="Liu Q."/>
            <person name="Kang M.S."/>
            <person name="Jin F."/>
            <person name="Yu H."/>
            <person name="Im W.T."/>
        </authorList>
    </citation>
    <scope>NUCLEOTIDE SEQUENCE [LARGE SCALE GENOMIC DNA]</scope>
    <source>
        <strain evidence="7 8">Gsoil 636</strain>
    </source>
</reference>
<keyword evidence="3" id="KW-0106">Calcium</keyword>
<dbReference type="InterPro" id="IPR052720">
    <property type="entry name" value="Glycosyl_hydrolase_97"/>
</dbReference>